<keyword evidence="2" id="KW-1185">Reference proteome</keyword>
<organism evidence="1 2">
    <name type="scientific">Propylenella binzhouense</name>
    <dbReference type="NCBI Taxonomy" id="2555902"/>
    <lineage>
        <taxon>Bacteria</taxon>
        <taxon>Pseudomonadati</taxon>
        <taxon>Pseudomonadota</taxon>
        <taxon>Alphaproteobacteria</taxon>
        <taxon>Hyphomicrobiales</taxon>
        <taxon>Propylenellaceae</taxon>
        <taxon>Propylenella</taxon>
    </lineage>
</organism>
<sequence length="182" mass="20922">MTRRKRSRETSPSDRPLVVNGWQIFAHPLFLDQLARLVAAVELESRKDPDGYKSGANAKLLASIHKLAFETIPEDPSRAVHRQGNTLGGELRHWFRAKFGRRRFRLFFRYRADPKIIVYAWVNDEQSKRTYGSKSDAYAVFKAMVDSGNPPNAWDDLLEACRKAAPSQPLSRLRDLIHRFGL</sequence>
<dbReference type="OrthoDB" id="515905at2"/>
<reference evidence="1" key="1">
    <citation type="submission" date="2019-03" db="EMBL/GenBank/DDBJ databases">
        <title>Afifella sp. nov., isolated from activated sludge.</title>
        <authorList>
            <person name="Li Q."/>
            <person name="Liu Y."/>
        </authorList>
    </citation>
    <scope>NUCLEOTIDE SEQUENCE</scope>
    <source>
        <strain evidence="1">L72</strain>
    </source>
</reference>
<dbReference type="InterPro" id="IPR021679">
    <property type="entry name" value="Toxin_endonuclease_YhaV"/>
</dbReference>
<dbReference type="RefSeq" id="WP_161142383.1">
    <property type="nucleotide sequence ID" value="NZ_SPKJ01000116.1"/>
</dbReference>
<accession>A0A964T7M9</accession>
<evidence type="ECO:0000313" key="2">
    <source>
        <dbReference type="Proteomes" id="UP000773614"/>
    </source>
</evidence>
<name>A0A964T7M9_9HYPH</name>
<dbReference type="EMBL" id="SPKJ01000116">
    <property type="protein sequence ID" value="MYZ50051.1"/>
    <property type="molecule type" value="Genomic_DNA"/>
</dbReference>
<comment type="caution">
    <text evidence="1">The sequence shown here is derived from an EMBL/GenBank/DDBJ whole genome shotgun (WGS) entry which is preliminary data.</text>
</comment>
<gene>
    <name evidence="1" type="ORF">E4O86_20300</name>
</gene>
<evidence type="ECO:0000313" key="1">
    <source>
        <dbReference type="EMBL" id="MYZ50051.1"/>
    </source>
</evidence>
<dbReference type="Pfam" id="PF11663">
    <property type="entry name" value="Toxin_YhaV"/>
    <property type="match status" value="1"/>
</dbReference>
<dbReference type="GO" id="GO:0110001">
    <property type="term" value="C:toxin-antitoxin complex"/>
    <property type="evidence" value="ECO:0007669"/>
    <property type="project" value="InterPro"/>
</dbReference>
<protein>
    <submittedName>
        <fullName evidence="1">Type II toxin-antitoxin system YhaV family toxin</fullName>
    </submittedName>
</protein>
<dbReference type="AlphaFoldDB" id="A0A964T7M9"/>
<dbReference type="GO" id="GO:0004540">
    <property type="term" value="F:RNA nuclease activity"/>
    <property type="evidence" value="ECO:0007669"/>
    <property type="project" value="InterPro"/>
</dbReference>
<proteinExistence type="predicted"/>
<dbReference type="Proteomes" id="UP000773614">
    <property type="component" value="Unassembled WGS sequence"/>
</dbReference>